<dbReference type="OrthoDB" id="2100652at2759"/>
<organism evidence="2 3">
    <name type="scientific">Lophium mytilinum</name>
    <dbReference type="NCBI Taxonomy" id="390894"/>
    <lineage>
        <taxon>Eukaryota</taxon>
        <taxon>Fungi</taxon>
        <taxon>Dikarya</taxon>
        <taxon>Ascomycota</taxon>
        <taxon>Pezizomycotina</taxon>
        <taxon>Dothideomycetes</taxon>
        <taxon>Pleosporomycetidae</taxon>
        <taxon>Mytilinidiales</taxon>
        <taxon>Mytilinidiaceae</taxon>
        <taxon>Lophium</taxon>
    </lineage>
</organism>
<dbReference type="Proteomes" id="UP000799750">
    <property type="component" value="Unassembled WGS sequence"/>
</dbReference>
<evidence type="ECO:0000313" key="3">
    <source>
        <dbReference type="Proteomes" id="UP000799750"/>
    </source>
</evidence>
<reference evidence="2" key="1">
    <citation type="journal article" date="2020" name="Stud. Mycol.">
        <title>101 Dothideomycetes genomes: a test case for predicting lifestyles and emergence of pathogens.</title>
        <authorList>
            <person name="Haridas S."/>
            <person name="Albert R."/>
            <person name="Binder M."/>
            <person name="Bloem J."/>
            <person name="Labutti K."/>
            <person name="Salamov A."/>
            <person name="Andreopoulos B."/>
            <person name="Baker S."/>
            <person name="Barry K."/>
            <person name="Bills G."/>
            <person name="Bluhm B."/>
            <person name="Cannon C."/>
            <person name="Castanera R."/>
            <person name="Culley D."/>
            <person name="Daum C."/>
            <person name="Ezra D."/>
            <person name="Gonzalez J."/>
            <person name="Henrissat B."/>
            <person name="Kuo A."/>
            <person name="Liang C."/>
            <person name="Lipzen A."/>
            <person name="Lutzoni F."/>
            <person name="Magnuson J."/>
            <person name="Mondo S."/>
            <person name="Nolan M."/>
            <person name="Ohm R."/>
            <person name="Pangilinan J."/>
            <person name="Park H.-J."/>
            <person name="Ramirez L."/>
            <person name="Alfaro M."/>
            <person name="Sun H."/>
            <person name="Tritt A."/>
            <person name="Yoshinaga Y."/>
            <person name="Zwiers L.-H."/>
            <person name="Turgeon B."/>
            <person name="Goodwin S."/>
            <person name="Spatafora J."/>
            <person name="Crous P."/>
            <person name="Grigoriev I."/>
        </authorList>
    </citation>
    <scope>NUCLEOTIDE SEQUENCE</scope>
    <source>
        <strain evidence="2">CBS 269.34</strain>
    </source>
</reference>
<dbReference type="GO" id="GO:0005743">
    <property type="term" value="C:mitochondrial inner membrane"/>
    <property type="evidence" value="ECO:0007669"/>
    <property type="project" value="TreeGrafter"/>
</dbReference>
<gene>
    <name evidence="2" type="ORF">BU16DRAFT_516897</name>
</gene>
<evidence type="ECO:0000256" key="1">
    <source>
        <dbReference type="SAM" id="MobiDB-lite"/>
    </source>
</evidence>
<accession>A0A6A6QHK2</accession>
<name>A0A6A6QHK2_9PEZI</name>
<protein>
    <submittedName>
        <fullName evidence="2">DUF1783-domain-containing protein</fullName>
    </submittedName>
</protein>
<proteinExistence type="predicted"/>
<feature type="region of interest" description="Disordered" evidence="1">
    <location>
        <begin position="174"/>
        <end position="193"/>
    </location>
</feature>
<dbReference type="InterPro" id="IPR042432">
    <property type="entry name" value="Coa1_fungi"/>
</dbReference>
<dbReference type="GO" id="GO:0033617">
    <property type="term" value="P:mitochondrial respiratory chain complex IV assembly"/>
    <property type="evidence" value="ECO:0007669"/>
    <property type="project" value="InterPro"/>
</dbReference>
<dbReference type="AlphaFoldDB" id="A0A6A6QHK2"/>
<dbReference type="EMBL" id="MU004196">
    <property type="protein sequence ID" value="KAF2490927.1"/>
    <property type="molecule type" value="Genomic_DNA"/>
</dbReference>
<dbReference type="Pfam" id="PF08695">
    <property type="entry name" value="Coa1"/>
    <property type="match status" value="1"/>
</dbReference>
<evidence type="ECO:0000313" key="2">
    <source>
        <dbReference type="EMBL" id="KAF2490927.1"/>
    </source>
</evidence>
<dbReference type="InterPro" id="IPR014807">
    <property type="entry name" value="Coa1"/>
</dbReference>
<dbReference type="PANTHER" id="PTHR28523">
    <property type="entry name" value="CYTOCHROME C OXIDASE ASSEMBLY FACTOR 1"/>
    <property type="match status" value="1"/>
</dbReference>
<keyword evidence="3" id="KW-1185">Reference proteome</keyword>
<sequence>MPPRIPLPRPARLPLRSVSRTTRRTLIAAPKATSGPLLERRADRALPTLPTRWGWLKTLPIFAGVVGASCLAIFNYQKQSSSVTTSTLYALRTNDEAREILGDEIYFRDRMPWISGELNQLHGRIDISFGVKGTKRGAVMRFRSVRRTRTGFFETLEWSLTSEDGQVVQLFKPEGPDPFKKITSRDDEDKYTH</sequence>
<dbReference type="PANTHER" id="PTHR28523:SF1">
    <property type="entry name" value="CYTOCHROME C OXIDASE ASSEMBLY FACTOR 1"/>
    <property type="match status" value="1"/>
</dbReference>